<feature type="transmembrane region" description="Helical" evidence="2">
    <location>
        <begin position="357"/>
        <end position="382"/>
    </location>
</feature>
<sequence length="486" mass="53451">MSRLGNSLKVKHCLTFASGLFECLCFAGTLFGWASLVFVLKTEGYFSSLCVNTTGVNATQVLDCSGQDEQFSLVFTIASFLFSFLTLPTGFLLDRFGTTVARLFGIFLYTMGTLMVAFSTAAFSNLLFPAVSLLSVGDIVFVITNMQVGNLFGSRRSSIITLYAGAVDSSSALFLVIKLLREAGVSLRSSFLFMSACSVIHLLRTFFLLPRDHIPYPLPDDYTYGITCGKSKSMISELTTVNGNSLETTEETPLNKDVPVKQEKSFRECVMSRLFVWHVLWLSVMQLRHYFFIGTLNPMLQRLTEGEPSLVNQYTNAFAITQLCGILCAPWNGLIMDRLKGKPRAEGESEQEADLRASVLSLFVTVLQCVLFSVCAATPYLLLQYLTFILQVLNRSFLFGGNSAFLSVAFPPCHFGKLCGLDLALSAVFSLLQYPFFALVNGPLGGDPLYVNIGLTLLSLLAFIHPLSVFLHCRSLASQRAINASS</sequence>
<feature type="transmembrane region" description="Helical" evidence="2">
    <location>
        <begin position="418"/>
        <end position="437"/>
    </location>
</feature>
<dbReference type="GO" id="GO:0016020">
    <property type="term" value="C:membrane"/>
    <property type="evidence" value="ECO:0007669"/>
    <property type="project" value="UniProtKB-SubCell"/>
</dbReference>
<feature type="transmembrane region" description="Helical" evidence="2">
    <location>
        <begin position="126"/>
        <end position="148"/>
    </location>
</feature>
<evidence type="ECO:0000256" key="1">
    <source>
        <dbReference type="ARBA" id="ARBA00004141"/>
    </source>
</evidence>
<keyword evidence="2" id="KW-1133">Transmembrane helix</keyword>
<dbReference type="InterPro" id="IPR011701">
    <property type="entry name" value="MFS"/>
</dbReference>
<feature type="transmembrane region" description="Helical" evidence="2">
    <location>
        <begin position="274"/>
        <end position="293"/>
    </location>
</feature>
<comment type="subcellular location">
    <subcellularLocation>
        <location evidence="1">Membrane</location>
        <topology evidence="1">Multi-pass membrane protein</topology>
    </subcellularLocation>
</comment>
<feature type="transmembrane region" description="Helical" evidence="2">
    <location>
        <begin position="100"/>
        <end position="120"/>
    </location>
</feature>
<dbReference type="Gene3D" id="1.20.1250.20">
    <property type="entry name" value="MFS general substrate transporter like domains"/>
    <property type="match status" value="1"/>
</dbReference>
<dbReference type="OrthoDB" id="330047at2759"/>
<dbReference type="FunCoup" id="A0A6J2QII1">
    <property type="interactions" value="162"/>
</dbReference>
<feature type="transmembrane region" description="Helical" evidence="2">
    <location>
        <begin position="388"/>
        <end position="411"/>
    </location>
</feature>
<dbReference type="InParanoid" id="A0A6J2QII1"/>
<organism evidence="3 4">
    <name type="scientific">Cottoperca gobio</name>
    <name type="common">Frogmouth</name>
    <name type="synonym">Aphritis gobio</name>
    <dbReference type="NCBI Taxonomy" id="56716"/>
    <lineage>
        <taxon>Eukaryota</taxon>
        <taxon>Metazoa</taxon>
        <taxon>Chordata</taxon>
        <taxon>Craniata</taxon>
        <taxon>Vertebrata</taxon>
        <taxon>Euteleostomi</taxon>
        <taxon>Actinopterygii</taxon>
        <taxon>Neopterygii</taxon>
        <taxon>Teleostei</taxon>
        <taxon>Neoteleostei</taxon>
        <taxon>Acanthomorphata</taxon>
        <taxon>Eupercaria</taxon>
        <taxon>Perciformes</taxon>
        <taxon>Notothenioidei</taxon>
        <taxon>Bovichtidae</taxon>
        <taxon>Cottoperca</taxon>
    </lineage>
</organism>
<evidence type="ECO:0000313" key="4">
    <source>
        <dbReference type="RefSeq" id="XP_029297754.1"/>
    </source>
</evidence>
<feature type="transmembrane region" description="Helical" evidence="2">
    <location>
        <begin position="313"/>
        <end position="336"/>
    </location>
</feature>
<dbReference type="SUPFAM" id="SSF103473">
    <property type="entry name" value="MFS general substrate transporter"/>
    <property type="match status" value="1"/>
</dbReference>
<dbReference type="GO" id="GO:0022857">
    <property type="term" value="F:transmembrane transporter activity"/>
    <property type="evidence" value="ECO:0007669"/>
    <property type="project" value="InterPro"/>
</dbReference>
<feature type="transmembrane region" description="Helical" evidence="2">
    <location>
        <begin position="71"/>
        <end position="93"/>
    </location>
</feature>
<feature type="transmembrane region" description="Helical" evidence="2">
    <location>
        <begin position="449"/>
        <end position="471"/>
    </location>
</feature>
<name>A0A6J2QII1_COTGO</name>
<evidence type="ECO:0000256" key="2">
    <source>
        <dbReference type="SAM" id="Phobius"/>
    </source>
</evidence>
<evidence type="ECO:0000313" key="3">
    <source>
        <dbReference type="Proteomes" id="UP000504630"/>
    </source>
</evidence>
<dbReference type="PANTHER" id="PTHR20765:SF1">
    <property type="entry name" value="EQUILIBRATIVE NUCLEOBASE TRANSPORTER 1"/>
    <property type="match status" value="1"/>
</dbReference>
<dbReference type="Pfam" id="PF07690">
    <property type="entry name" value="MFS_1"/>
    <property type="match status" value="1"/>
</dbReference>
<gene>
    <name evidence="4" type="primary">LOC115014813</name>
</gene>
<dbReference type="KEGG" id="cgob:115014813"/>
<reference evidence="4" key="1">
    <citation type="submission" date="2025-08" db="UniProtKB">
        <authorList>
            <consortium name="RefSeq"/>
        </authorList>
    </citation>
    <scope>IDENTIFICATION</scope>
</reference>
<feature type="transmembrane region" description="Helical" evidence="2">
    <location>
        <begin position="12"/>
        <end position="39"/>
    </location>
</feature>
<dbReference type="InterPro" id="IPR027197">
    <property type="entry name" value="SLC43A3"/>
</dbReference>
<dbReference type="AlphaFoldDB" id="A0A6J2QII1"/>
<keyword evidence="2" id="KW-0472">Membrane</keyword>
<keyword evidence="3" id="KW-1185">Reference proteome</keyword>
<dbReference type="RefSeq" id="XP_029297754.1">
    <property type="nucleotide sequence ID" value="XM_029441894.1"/>
</dbReference>
<dbReference type="InterPro" id="IPR036259">
    <property type="entry name" value="MFS_trans_sf"/>
</dbReference>
<proteinExistence type="predicted"/>
<dbReference type="Proteomes" id="UP000504630">
    <property type="component" value="Chromosome 10"/>
</dbReference>
<accession>A0A6J2QII1</accession>
<protein>
    <submittedName>
        <fullName evidence="4">Solute carrier family 43 member 3-like</fullName>
    </submittedName>
</protein>
<dbReference type="PANTHER" id="PTHR20765">
    <property type="entry name" value="SOLUTE CARRIER FAMILY 43 MEMBER 3-RELATED"/>
    <property type="match status" value="1"/>
</dbReference>
<keyword evidence="2" id="KW-0812">Transmembrane</keyword>
<dbReference type="GeneID" id="115014813"/>